<proteinExistence type="predicted"/>
<name>A0A067GHG7_CITSI</name>
<organism evidence="1 2">
    <name type="scientific">Citrus sinensis</name>
    <name type="common">Sweet orange</name>
    <name type="synonym">Citrus aurantium var. sinensis</name>
    <dbReference type="NCBI Taxonomy" id="2711"/>
    <lineage>
        <taxon>Eukaryota</taxon>
        <taxon>Viridiplantae</taxon>
        <taxon>Streptophyta</taxon>
        <taxon>Embryophyta</taxon>
        <taxon>Tracheophyta</taxon>
        <taxon>Spermatophyta</taxon>
        <taxon>Magnoliopsida</taxon>
        <taxon>eudicotyledons</taxon>
        <taxon>Gunneridae</taxon>
        <taxon>Pentapetalae</taxon>
        <taxon>rosids</taxon>
        <taxon>malvids</taxon>
        <taxon>Sapindales</taxon>
        <taxon>Rutaceae</taxon>
        <taxon>Aurantioideae</taxon>
        <taxon>Citrus</taxon>
    </lineage>
</organism>
<accession>A0A067GHG7</accession>
<dbReference type="Proteomes" id="UP000027120">
    <property type="component" value="Unassembled WGS sequence"/>
</dbReference>
<dbReference type="AlphaFoldDB" id="A0A067GHG7"/>
<gene>
    <name evidence="1" type="ORF">CISIN_1g035082mg</name>
</gene>
<evidence type="ECO:0000313" key="2">
    <source>
        <dbReference type="Proteomes" id="UP000027120"/>
    </source>
</evidence>
<keyword evidence="2" id="KW-1185">Reference proteome</keyword>
<sequence length="74" mass="8564">MHMFNPMAENLPFADGIIYGQFTSIVLDQDSRNFSDTEIKNLAYVYWQFCSESGNSCCHCYVVMDNCQTTTIRF</sequence>
<protein>
    <submittedName>
        <fullName evidence="1">Uncharacterized protein</fullName>
    </submittedName>
</protein>
<reference evidence="1 2" key="1">
    <citation type="submission" date="2014-04" db="EMBL/GenBank/DDBJ databases">
        <authorList>
            <consortium name="International Citrus Genome Consortium"/>
            <person name="Gmitter F."/>
            <person name="Chen C."/>
            <person name="Farmerie W."/>
            <person name="Harkins T."/>
            <person name="Desany B."/>
            <person name="Mohiuddin M."/>
            <person name="Kodira C."/>
            <person name="Borodovsky M."/>
            <person name="Lomsadze A."/>
            <person name="Burns P."/>
            <person name="Jenkins J."/>
            <person name="Prochnik S."/>
            <person name="Shu S."/>
            <person name="Chapman J."/>
            <person name="Pitluck S."/>
            <person name="Schmutz J."/>
            <person name="Rokhsar D."/>
        </authorList>
    </citation>
    <scope>NUCLEOTIDE SEQUENCE</scope>
</reference>
<dbReference type="EMBL" id="KK784883">
    <property type="protein sequence ID" value="KDO74877.1"/>
    <property type="molecule type" value="Genomic_DNA"/>
</dbReference>
<evidence type="ECO:0000313" key="1">
    <source>
        <dbReference type="EMBL" id="KDO74877.1"/>
    </source>
</evidence>